<organism evidence="1 2">
    <name type="scientific">Mycolicibacterium parafortuitum</name>
    <name type="common">Mycobacterium parafortuitum</name>
    <dbReference type="NCBI Taxonomy" id="39692"/>
    <lineage>
        <taxon>Bacteria</taxon>
        <taxon>Bacillati</taxon>
        <taxon>Actinomycetota</taxon>
        <taxon>Actinomycetes</taxon>
        <taxon>Mycobacteriales</taxon>
        <taxon>Mycobacteriaceae</taxon>
        <taxon>Mycolicibacterium</taxon>
    </lineage>
</organism>
<reference evidence="1 2" key="1">
    <citation type="journal article" date="2021" name="Chemosphere">
        <title>Bioballs carrying a syntrophic Rhodococcus and Mycolicibacterium consortium for simultaneous sorption and biodegradation of fuel oil in contaminated freshwater.</title>
        <authorList>
            <person name="Naloka K."/>
            <person name="Polrit D."/>
            <person name="Muangchinda C."/>
            <person name="Thoetkiattikul H."/>
            <person name="Pinyakong O."/>
        </authorList>
    </citation>
    <scope>NUCLEOTIDE SEQUENCE [LARGE SCALE GENOMIC DNA]</scope>
    <source>
        <strain evidence="1 2">J101</strain>
    </source>
</reference>
<dbReference type="EMBL" id="JAOXLN010000008">
    <property type="protein sequence ID" value="MDZ5085773.1"/>
    <property type="molecule type" value="Genomic_DNA"/>
</dbReference>
<sequence length="59" mass="6270">MRTWMRSVVDAAAEFARGIDTASAIRHGVPVAPNGRSRPAPPEPAHGAVTLILDPVLRN</sequence>
<proteinExistence type="predicted"/>
<protein>
    <submittedName>
        <fullName evidence="1">Uncharacterized protein</fullName>
    </submittedName>
</protein>
<accession>A0ACC6MFN3</accession>
<dbReference type="Proteomes" id="UP001289645">
    <property type="component" value="Unassembled WGS sequence"/>
</dbReference>
<keyword evidence="2" id="KW-1185">Reference proteome</keyword>
<gene>
    <name evidence="1" type="ORF">OHX15_10280</name>
</gene>
<evidence type="ECO:0000313" key="2">
    <source>
        <dbReference type="Proteomes" id="UP001289645"/>
    </source>
</evidence>
<comment type="caution">
    <text evidence="1">The sequence shown here is derived from an EMBL/GenBank/DDBJ whole genome shotgun (WGS) entry which is preliminary data.</text>
</comment>
<name>A0ACC6MFN3_MYCPF</name>
<evidence type="ECO:0000313" key="1">
    <source>
        <dbReference type="EMBL" id="MDZ5085773.1"/>
    </source>
</evidence>